<comment type="caution">
    <text evidence="1">The sequence shown here is derived from an EMBL/GenBank/DDBJ whole genome shotgun (WGS) entry which is preliminary data.</text>
</comment>
<sequence length="605" mass="66928">MQVEISDNVVREAGLDAACYAISGNVPRRLRRGEVFTVDPSLRMSEAALSSITVPYERLMPGPAGGLFAVDAVDRRTHLMRSFPDLDRMEDFRFDQGDPESHCRNAYLVAMETYEAFRMALGRPVAWGFWREGHYPPLSLAPFAFDDLNAYYDRRAGEICFGFSGAGPDHERADARLIRFTALSSDVVVHEVTHALLDGLRPGFDRPVNPDVLAFHEAFADIVALLSRFRRPGYVEHLMGATERDILADARLISLAPELGALIRQSGLRTLDVEWTTAGRAEEAQLPRYVGLWDGEHEPHARGGLLASAVFEAFMRSLRRRARPLAELAAGTGPTVRNYLARQIADLTTRTARHYLAMCVRAIDYCPPASINFSDYLRALVTADRILVPADELGYREDIVDAFRRRGIYPPEIDVVSDRALAWDLPDIPLYPIPGLALADLRFVANPTSPRSAREIRRQARALALAIEADPNLWAALRLRPAGDGFSPPRVESLRPTLRTGPGGLIDFEIIAEIVQDRAVPVGGTASTVRLVSGSTLILDASGTPKLIVWQRGDSQNRFDRETEYAQRAIAAGWLRFDEAVGEYVVDDDFRSLLCSGGFKVSAGG</sequence>
<dbReference type="AlphaFoldDB" id="A0A934II36"/>
<dbReference type="EMBL" id="JAEKJA010000012">
    <property type="protein sequence ID" value="MBJ3777124.1"/>
    <property type="molecule type" value="Genomic_DNA"/>
</dbReference>
<dbReference type="RefSeq" id="WP_198883019.1">
    <property type="nucleotide sequence ID" value="NZ_JAEKJA010000012.1"/>
</dbReference>
<name>A0A934II36_9HYPH</name>
<accession>A0A934II36</accession>
<proteinExistence type="predicted"/>
<dbReference type="Proteomes" id="UP000609531">
    <property type="component" value="Unassembled WGS sequence"/>
</dbReference>
<gene>
    <name evidence="1" type="ORF">JCR33_15560</name>
</gene>
<organism evidence="1 2">
    <name type="scientific">Acuticoccus mangrovi</name>
    <dbReference type="NCBI Taxonomy" id="2796142"/>
    <lineage>
        <taxon>Bacteria</taxon>
        <taxon>Pseudomonadati</taxon>
        <taxon>Pseudomonadota</taxon>
        <taxon>Alphaproteobacteria</taxon>
        <taxon>Hyphomicrobiales</taxon>
        <taxon>Amorphaceae</taxon>
        <taxon>Acuticoccus</taxon>
    </lineage>
</organism>
<evidence type="ECO:0000313" key="1">
    <source>
        <dbReference type="EMBL" id="MBJ3777124.1"/>
    </source>
</evidence>
<reference evidence="1" key="1">
    <citation type="submission" date="2020-12" db="EMBL/GenBank/DDBJ databases">
        <title>Bacterial taxonomy.</title>
        <authorList>
            <person name="Pan X."/>
        </authorList>
    </citation>
    <scope>NUCLEOTIDE SEQUENCE</scope>
    <source>
        <strain evidence="1">B2012</strain>
    </source>
</reference>
<evidence type="ECO:0008006" key="3">
    <source>
        <dbReference type="Google" id="ProtNLM"/>
    </source>
</evidence>
<dbReference type="SUPFAM" id="SSF55486">
    <property type="entry name" value="Metalloproteases ('zincins'), catalytic domain"/>
    <property type="match status" value="1"/>
</dbReference>
<dbReference type="CDD" id="cd09598">
    <property type="entry name" value="M4_like"/>
    <property type="match status" value="1"/>
</dbReference>
<protein>
    <recommendedName>
        <fullName evidence="3">Peptidase M4</fullName>
    </recommendedName>
</protein>
<keyword evidence="2" id="KW-1185">Reference proteome</keyword>
<evidence type="ECO:0000313" key="2">
    <source>
        <dbReference type="Proteomes" id="UP000609531"/>
    </source>
</evidence>